<proteinExistence type="predicted"/>
<reference evidence="1" key="1">
    <citation type="submission" date="2022-10" db="EMBL/GenBank/DDBJ databases">
        <authorList>
            <person name="Wei X."/>
        </authorList>
    </citation>
    <scope>NUCLEOTIDE SEQUENCE</scope>
    <source>
        <strain evidence="1">SD2</strain>
    </source>
</reference>
<dbReference type="EMBL" id="CP107525">
    <property type="protein sequence ID" value="UZW64376.1"/>
    <property type="molecule type" value="Genomic_DNA"/>
</dbReference>
<dbReference type="Proteomes" id="UP001164481">
    <property type="component" value="Chromosome"/>
</dbReference>
<organism evidence="1 2">
    <name type="scientific">Mycoplasmopsis synoviae</name>
    <name type="common">Mycoplasma synoviae</name>
    <dbReference type="NCBI Taxonomy" id="2109"/>
    <lineage>
        <taxon>Bacteria</taxon>
        <taxon>Bacillati</taxon>
        <taxon>Mycoplasmatota</taxon>
        <taxon>Mycoplasmoidales</taxon>
        <taxon>Metamycoplasmataceae</taxon>
        <taxon>Mycoplasmopsis</taxon>
    </lineage>
</organism>
<sequence length="376" mass="44214">MKFFSETVKLEKNKWLEAQRDSLAALEEIKKKQPSLTINQSEILDFAFMNLSLQMTDEHWKQKLDSNPNFVVYKPLLQNHKKTVDSLEVEYKTYYLDDLEKFSFDDSYKSELKLESNYEELLQDYIEKFVQNYEFHLPKKDAPVVAGDYCKVVFYEKEEQKASERPVFVYAGKSKDQLAFEILSLELNKPKAIDFYGLKGYVEVLEAFEVKHMPITEENVKLLNLPFAQTLADLKNAVYKQVRENIVANCLYYYGNDALNFYTLNDKDIAKIEFEKDLEAATSQMDQSKNPNFANYTLKKFSVEVMLRQKWNIDVTEEELHAELQIVNSFINPPKNSSVNWPRLYHVVFCKKLGLCLLKKNFPEVYNEHKEFVKVS</sequence>
<gene>
    <name evidence="1" type="ORF">OIE46_03335</name>
</gene>
<name>A0AAX3F0G8_MYCSY</name>
<accession>A0AAX3F0G8</accession>
<dbReference type="NCBIfam" id="NF045969">
    <property type="entry name" value="trig_like_plasma"/>
    <property type="match status" value="1"/>
</dbReference>
<protein>
    <submittedName>
        <fullName evidence="1">Uncharacterized protein</fullName>
    </submittedName>
</protein>
<dbReference type="AlphaFoldDB" id="A0AAX3F0G8"/>
<reference evidence="1" key="2">
    <citation type="submission" date="2022-11" db="EMBL/GenBank/DDBJ databases">
        <title>complete genomes of mycoplasma synoviae ZX313 strain and SD2 strain.</title>
        <authorList>
            <person name="Zhong Q."/>
        </authorList>
    </citation>
    <scope>NUCLEOTIDE SEQUENCE</scope>
    <source>
        <strain evidence="1">SD2</strain>
    </source>
</reference>
<evidence type="ECO:0000313" key="2">
    <source>
        <dbReference type="Proteomes" id="UP001164481"/>
    </source>
</evidence>
<evidence type="ECO:0000313" key="1">
    <source>
        <dbReference type="EMBL" id="UZW64376.1"/>
    </source>
</evidence>
<dbReference type="RefSeq" id="WP_154221664.1">
    <property type="nucleotide sequence ID" value="NZ_CP034544.1"/>
</dbReference>